<reference evidence="2" key="1">
    <citation type="submission" date="2019-10" db="EMBL/GenBank/DDBJ databases">
        <title>Lacipirellula parvula gen. nov., sp. nov., representing a lineage of planctomycetes widespread in freshwater anoxic habitats, and description of the family Lacipirellulaceae.</title>
        <authorList>
            <person name="Dedysh S.N."/>
            <person name="Kulichevskaya I.S."/>
            <person name="Beletsky A.V."/>
            <person name="Rakitin A.L."/>
            <person name="Mardanov A.V."/>
            <person name="Ivanova A.A."/>
            <person name="Saltykova V.X."/>
            <person name="Rijpstra W.I.C."/>
            <person name="Sinninghe Damste J.S."/>
            <person name="Ravin N.V."/>
        </authorList>
    </citation>
    <scope>NUCLEOTIDE SEQUENCE [LARGE SCALE GENOMIC DNA]</scope>
    <source>
        <strain evidence="2">PX69</strain>
    </source>
</reference>
<dbReference type="KEGG" id="lpav:PLANPX_2635"/>
<name>A0A5K7XFL1_9BACT</name>
<protein>
    <submittedName>
        <fullName evidence="1">Uncharacterized protein</fullName>
    </submittedName>
</protein>
<dbReference type="AlphaFoldDB" id="A0A5K7XFL1"/>
<gene>
    <name evidence="1" type="ORF">PLANPX_2635</name>
</gene>
<accession>A0A5K7XFL1</accession>
<evidence type="ECO:0000313" key="2">
    <source>
        <dbReference type="Proteomes" id="UP000326837"/>
    </source>
</evidence>
<proteinExistence type="predicted"/>
<dbReference type="Proteomes" id="UP000326837">
    <property type="component" value="Chromosome"/>
</dbReference>
<evidence type="ECO:0000313" key="1">
    <source>
        <dbReference type="EMBL" id="BBO33023.1"/>
    </source>
</evidence>
<keyword evidence="2" id="KW-1185">Reference proteome</keyword>
<sequence length="40" mass="4402">MRTSWSTRSTIYQTTANPPTELLYGGGKSLAMLKSKLNPT</sequence>
<organism evidence="1 2">
    <name type="scientific">Lacipirellula parvula</name>
    <dbReference type="NCBI Taxonomy" id="2650471"/>
    <lineage>
        <taxon>Bacteria</taxon>
        <taxon>Pseudomonadati</taxon>
        <taxon>Planctomycetota</taxon>
        <taxon>Planctomycetia</taxon>
        <taxon>Pirellulales</taxon>
        <taxon>Lacipirellulaceae</taxon>
        <taxon>Lacipirellula</taxon>
    </lineage>
</organism>
<dbReference type="EMBL" id="AP021861">
    <property type="protein sequence ID" value="BBO33023.1"/>
    <property type="molecule type" value="Genomic_DNA"/>
</dbReference>